<keyword evidence="2" id="KW-0812">Transmembrane</keyword>
<comment type="caution">
    <text evidence="4">The sequence shown here is derived from an EMBL/GenBank/DDBJ whole genome shotgun (WGS) entry which is preliminary data.</text>
</comment>
<dbReference type="AlphaFoldDB" id="A0A367ZU19"/>
<dbReference type="Pfam" id="PF00211">
    <property type="entry name" value="Guanylate_cyc"/>
    <property type="match status" value="1"/>
</dbReference>
<dbReference type="Gene3D" id="3.30.70.1230">
    <property type="entry name" value="Nucleotide cyclase"/>
    <property type="match status" value="1"/>
</dbReference>
<evidence type="ECO:0000256" key="2">
    <source>
        <dbReference type="SAM" id="Phobius"/>
    </source>
</evidence>
<dbReference type="GO" id="GO:0006171">
    <property type="term" value="P:cAMP biosynthetic process"/>
    <property type="evidence" value="ECO:0007669"/>
    <property type="project" value="TreeGrafter"/>
</dbReference>
<gene>
    <name evidence="4" type="ORF">OZSIB_0779</name>
</gene>
<evidence type="ECO:0000313" key="5">
    <source>
        <dbReference type="Proteomes" id="UP000252355"/>
    </source>
</evidence>
<dbReference type="SMART" id="SM00044">
    <property type="entry name" value="CYCc"/>
    <property type="match status" value="1"/>
</dbReference>
<sequence length="692" mass="76428">MAEEQEAKKGLKAILPDLLGVLGTVAVGGVAYLVFTNKLPQTFWKAYNYFYILTIVGIFGLLGEKIAITLSVFIVPLLLGGGAIMMRLKPETYPIEEWWEVYSLLVIFSAGLLVFLFLRWEQTKKAKALEAESGQLKARIDPAAAARYRQAQAEKEKGAEIKLEGLTGGKPEKKLKKKEEPAPEPVDPNETPEQRMEREMRQLKDEFSKKSMKLSTTLLRMKNLTKSLDRDEIFATVVEIIAKGLDADRVQLLLNDEKEGKLRIVHAEGMPAKEYRDIVINHEENCIITFLAKRNTREEIGAGGAMGIKECEVDPKTRGLIGQGTIKTILAAPIYVEGKVFGVVNVERMRNPDYTRDDQNLVATCADIAGLVMKNAKLYSATMEDLISTKKLSEEQLRKNEELKGSLSRIVSPSVAEMIMANPEGLKLGGNKCEVTMFFSDIRGFTKMSESMDPSDIVAQLNVYFTRMTDILMEMDGTLDKYVGDELMALFGAPVSRPDDPIRAVLTGVKMLEALRELQEMWKKEGKPVIQIGIGINTGIVTAGYMGSEKQLSYTVIGDNVNLAARVMANAKPMQLLITKSTYERVADYFDVTPLEPIMVKGKSMPIEIFLVNGVKAGVDIGAVIGKNVGTFTTVGSSGSTQAVGLPSNLTEDQKKVNIKLDDKPKVIECGNCGTENDSQTKFCRKCGMPIF</sequence>
<dbReference type="InterPro" id="IPR001054">
    <property type="entry name" value="A/G_cyclase"/>
</dbReference>
<dbReference type="PANTHER" id="PTHR43081:SF1">
    <property type="entry name" value="ADENYLATE CYCLASE, TERMINAL-DIFFERENTIATION SPECIFIC"/>
    <property type="match status" value="1"/>
</dbReference>
<dbReference type="GO" id="GO:0004016">
    <property type="term" value="F:adenylate cyclase activity"/>
    <property type="evidence" value="ECO:0007669"/>
    <property type="project" value="UniProtKB-ARBA"/>
</dbReference>
<dbReference type="InterPro" id="IPR029787">
    <property type="entry name" value="Nucleotide_cyclase"/>
</dbReference>
<keyword evidence="2" id="KW-0472">Membrane</keyword>
<proteinExistence type="predicted"/>
<accession>A0A367ZU19</accession>
<keyword evidence="2" id="KW-1133">Transmembrane helix</keyword>
<name>A0A367ZU19_9BACT</name>
<feature type="transmembrane region" description="Helical" evidence="2">
    <location>
        <begin position="46"/>
        <end position="62"/>
    </location>
</feature>
<dbReference type="InterPro" id="IPR029016">
    <property type="entry name" value="GAF-like_dom_sf"/>
</dbReference>
<evidence type="ECO:0000256" key="1">
    <source>
        <dbReference type="SAM" id="MobiDB-lite"/>
    </source>
</evidence>
<feature type="transmembrane region" description="Helical" evidence="2">
    <location>
        <begin position="14"/>
        <end position="34"/>
    </location>
</feature>
<dbReference type="GO" id="GO:0035556">
    <property type="term" value="P:intracellular signal transduction"/>
    <property type="evidence" value="ECO:0007669"/>
    <property type="project" value="InterPro"/>
</dbReference>
<dbReference type="PANTHER" id="PTHR43081">
    <property type="entry name" value="ADENYLATE CYCLASE, TERMINAL-DIFFERENTIATION SPECIFIC-RELATED"/>
    <property type="match status" value="1"/>
</dbReference>
<protein>
    <submittedName>
        <fullName evidence="4">Adenylate cyclase</fullName>
    </submittedName>
</protein>
<dbReference type="EMBL" id="QOQW01000001">
    <property type="protein sequence ID" value="RCK81645.1"/>
    <property type="molecule type" value="Genomic_DNA"/>
</dbReference>
<dbReference type="PROSITE" id="PS50125">
    <property type="entry name" value="GUANYLATE_CYCLASE_2"/>
    <property type="match status" value="1"/>
</dbReference>
<feature type="transmembrane region" description="Helical" evidence="2">
    <location>
        <begin position="98"/>
        <end position="118"/>
    </location>
</feature>
<feature type="region of interest" description="Disordered" evidence="1">
    <location>
        <begin position="169"/>
        <end position="195"/>
    </location>
</feature>
<evidence type="ECO:0000313" key="4">
    <source>
        <dbReference type="EMBL" id="RCK81645.1"/>
    </source>
</evidence>
<evidence type="ECO:0000259" key="3">
    <source>
        <dbReference type="PROSITE" id="PS50125"/>
    </source>
</evidence>
<organism evidence="4 5">
    <name type="scientific">Candidatus Ozemobacter sibiricus</name>
    <dbReference type="NCBI Taxonomy" id="2268124"/>
    <lineage>
        <taxon>Bacteria</taxon>
        <taxon>Candidatus Ozemobacteria</taxon>
        <taxon>Candidatus Ozemobacterales</taxon>
        <taxon>Candidatus Ozemobacteraceae</taxon>
        <taxon>Candidatus Ozemobacter</taxon>
    </lineage>
</organism>
<dbReference type="CDD" id="cd07302">
    <property type="entry name" value="CHD"/>
    <property type="match status" value="1"/>
</dbReference>
<dbReference type="InterPro" id="IPR050697">
    <property type="entry name" value="Adenylyl/Guanylyl_Cyclase_3/4"/>
</dbReference>
<dbReference type="Gene3D" id="3.30.450.40">
    <property type="match status" value="1"/>
</dbReference>
<feature type="domain" description="Guanylate cyclase" evidence="3">
    <location>
        <begin position="436"/>
        <end position="568"/>
    </location>
</feature>
<feature type="transmembrane region" description="Helical" evidence="2">
    <location>
        <begin position="67"/>
        <end position="86"/>
    </location>
</feature>
<dbReference type="Pfam" id="PF01590">
    <property type="entry name" value="GAF"/>
    <property type="match status" value="1"/>
</dbReference>
<dbReference type="Proteomes" id="UP000252355">
    <property type="component" value="Unassembled WGS sequence"/>
</dbReference>
<dbReference type="SMART" id="SM00065">
    <property type="entry name" value="GAF"/>
    <property type="match status" value="1"/>
</dbReference>
<dbReference type="InterPro" id="IPR003018">
    <property type="entry name" value="GAF"/>
</dbReference>
<dbReference type="SUPFAM" id="SSF55073">
    <property type="entry name" value="Nucleotide cyclase"/>
    <property type="match status" value="1"/>
</dbReference>
<reference evidence="4 5" key="1">
    <citation type="submission" date="2018-05" db="EMBL/GenBank/DDBJ databases">
        <title>A metagenomic window into the 2 km-deep terrestrial subsurface aquifer revealed taxonomically and functionally diverse microbial community comprising novel uncultured bacterial lineages.</title>
        <authorList>
            <person name="Kadnikov V.V."/>
            <person name="Mardanov A.V."/>
            <person name="Beletsky A.V."/>
            <person name="Banks D."/>
            <person name="Pimenov N.V."/>
            <person name="Frank Y.A."/>
            <person name="Karnachuk O.V."/>
            <person name="Ravin N.V."/>
        </authorList>
    </citation>
    <scope>NUCLEOTIDE SEQUENCE [LARGE SCALE GENOMIC DNA]</scope>
    <source>
        <strain evidence="4">BY5</strain>
    </source>
</reference>
<dbReference type="SUPFAM" id="SSF55781">
    <property type="entry name" value="GAF domain-like"/>
    <property type="match status" value="1"/>
</dbReference>